<dbReference type="EMBL" id="JBBNAE010000004">
    <property type="protein sequence ID" value="KAK9130728.1"/>
    <property type="molecule type" value="Genomic_DNA"/>
</dbReference>
<sequence>MYDPRAFLDEYGGPDKVGIDLNHGDASRGVQKPPDKGALGATPRLETPPRETPTASVIVTMGFFLFFGNFRNGLGISRVF</sequence>
<evidence type="ECO:0000313" key="2">
    <source>
        <dbReference type="EMBL" id="KAK9130728.1"/>
    </source>
</evidence>
<keyword evidence="3" id="KW-1185">Reference proteome</keyword>
<reference evidence="2 3" key="1">
    <citation type="submission" date="2024-01" db="EMBL/GenBank/DDBJ databases">
        <title>Genome assemblies of Stephania.</title>
        <authorList>
            <person name="Yang L."/>
        </authorList>
    </citation>
    <scope>NUCLEOTIDE SEQUENCE [LARGE SCALE GENOMIC DNA]</scope>
    <source>
        <strain evidence="2">QJT</strain>
        <tissue evidence="2">Leaf</tissue>
    </source>
</reference>
<comment type="caution">
    <text evidence="2">The sequence shown here is derived from an EMBL/GenBank/DDBJ whole genome shotgun (WGS) entry which is preliminary data.</text>
</comment>
<organism evidence="2 3">
    <name type="scientific">Stephania japonica</name>
    <dbReference type="NCBI Taxonomy" id="461633"/>
    <lineage>
        <taxon>Eukaryota</taxon>
        <taxon>Viridiplantae</taxon>
        <taxon>Streptophyta</taxon>
        <taxon>Embryophyta</taxon>
        <taxon>Tracheophyta</taxon>
        <taxon>Spermatophyta</taxon>
        <taxon>Magnoliopsida</taxon>
        <taxon>Ranunculales</taxon>
        <taxon>Menispermaceae</taxon>
        <taxon>Menispermoideae</taxon>
        <taxon>Cissampelideae</taxon>
        <taxon>Stephania</taxon>
    </lineage>
</organism>
<accession>A0AAP0JD44</accession>
<feature type="region of interest" description="Disordered" evidence="1">
    <location>
        <begin position="20"/>
        <end position="51"/>
    </location>
</feature>
<dbReference type="Proteomes" id="UP001417504">
    <property type="component" value="Unassembled WGS sequence"/>
</dbReference>
<gene>
    <name evidence="2" type="ORF">Sjap_011215</name>
</gene>
<evidence type="ECO:0000313" key="3">
    <source>
        <dbReference type="Proteomes" id="UP001417504"/>
    </source>
</evidence>
<dbReference type="AlphaFoldDB" id="A0AAP0JD44"/>
<evidence type="ECO:0000256" key="1">
    <source>
        <dbReference type="SAM" id="MobiDB-lite"/>
    </source>
</evidence>
<proteinExistence type="predicted"/>
<protein>
    <submittedName>
        <fullName evidence="2">Uncharacterized protein</fullName>
    </submittedName>
</protein>
<name>A0AAP0JD44_9MAGN</name>